<organism evidence="2 3">
    <name type="scientific">Streptococcus varani</name>
    <dbReference type="NCBI Taxonomy" id="1608583"/>
    <lineage>
        <taxon>Bacteria</taxon>
        <taxon>Bacillati</taxon>
        <taxon>Bacillota</taxon>
        <taxon>Bacilli</taxon>
        <taxon>Lactobacillales</taxon>
        <taxon>Streptococcaceae</taxon>
        <taxon>Streptococcus</taxon>
    </lineage>
</organism>
<dbReference type="InterPro" id="IPR047840">
    <property type="entry name" value="SP_0191-like"/>
</dbReference>
<feature type="chain" id="PRO_5038828590" description="Lipoprotein" evidence="1">
    <location>
        <begin position="23"/>
        <end position="196"/>
    </location>
</feature>
<sequence precursor="true">MKKYILCLLPFFLVLIACSSQASDQSKESKAATTSQELVTTTEVTTEAVVEEPEKVEVYQYEVVEENVKQIVKEILNYKGDKFLKMGLHITQEADEATKANFVGFDFATVKTELLAYLEEQNFTNQLRAVPGLELATDVSPDYSIIMHIKIDMATIDLQALSNVEGVGADFTDLDSVTPSAYILGLKLRGAVKVSE</sequence>
<accession>A0A0E3WEL0</accession>
<proteinExistence type="predicted"/>
<keyword evidence="3" id="KW-1185">Reference proteome</keyword>
<dbReference type="Proteomes" id="UP000198604">
    <property type="component" value="Unassembled WGS sequence"/>
</dbReference>
<dbReference type="OrthoDB" id="2232845at2"/>
<evidence type="ECO:0000313" key="2">
    <source>
        <dbReference type="EMBL" id="CQR23866.1"/>
    </source>
</evidence>
<reference evidence="3" key="1">
    <citation type="submission" date="2015-03" db="EMBL/GenBank/DDBJ databases">
        <authorList>
            <person name="Urmite Genomes"/>
        </authorList>
    </citation>
    <scope>NUCLEOTIDE SEQUENCE [LARGE SCALE GENOMIC DNA]</scope>
    <source>
        <strain evidence="3">FF10</strain>
    </source>
</reference>
<dbReference type="PROSITE" id="PS51257">
    <property type="entry name" value="PROKAR_LIPOPROTEIN"/>
    <property type="match status" value="1"/>
</dbReference>
<evidence type="ECO:0000313" key="3">
    <source>
        <dbReference type="Proteomes" id="UP000198604"/>
    </source>
</evidence>
<evidence type="ECO:0000256" key="1">
    <source>
        <dbReference type="SAM" id="SignalP"/>
    </source>
</evidence>
<keyword evidence="1" id="KW-0732">Signal</keyword>
<dbReference type="AlphaFoldDB" id="A0A0E3WEL0"/>
<gene>
    <name evidence="2" type="ORF">BN1356_00235</name>
</gene>
<evidence type="ECO:0008006" key="4">
    <source>
        <dbReference type="Google" id="ProtNLM"/>
    </source>
</evidence>
<dbReference type="EMBL" id="CTEN01000001">
    <property type="protein sequence ID" value="CQR23866.1"/>
    <property type="molecule type" value="Genomic_DNA"/>
</dbReference>
<dbReference type="RefSeq" id="WP_093649606.1">
    <property type="nucleotide sequence ID" value="NZ_CTEN01000001.1"/>
</dbReference>
<name>A0A0E3WEL0_9STRE</name>
<protein>
    <recommendedName>
        <fullName evidence="4">Lipoprotein</fullName>
    </recommendedName>
</protein>
<feature type="signal peptide" evidence="1">
    <location>
        <begin position="1"/>
        <end position="22"/>
    </location>
</feature>
<dbReference type="NCBIfam" id="NF041193">
    <property type="entry name" value="lipo_SP0191"/>
    <property type="match status" value="1"/>
</dbReference>